<protein>
    <submittedName>
        <fullName evidence="1">CopG family transcriptional regulator</fullName>
    </submittedName>
</protein>
<dbReference type="AlphaFoldDB" id="A0A846XAJ7"/>
<keyword evidence="2" id="KW-1185">Reference proteome</keyword>
<dbReference type="Proteomes" id="UP000565715">
    <property type="component" value="Unassembled WGS sequence"/>
</dbReference>
<proteinExistence type="predicted"/>
<comment type="caution">
    <text evidence="1">The sequence shown here is derived from an EMBL/GenBank/DDBJ whole genome shotgun (WGS) entry which is preliminary data.</text>
</comment>
<name>A0A846XAJ7_9NOCA</name>
<evidence type="ECO:0000313" key="1">
    <source>
        <dbReference type="EMBL" id="NKY32982.1"/>
    </source>
</evidence>
<gene>
    <name evidence="1" type="ORF">HGA13_07830</name>
</gene>
<dbReference type="EMBL" id="JAAXOO010000002">
    <property type="protein sequence ID" value="NKY32982.1"/>
    <property type="molecule type" value="Genomic_DNA"/>
</dbReference>
<accession>A0A846XAJ7</accession>
<evidence type="ECO:0000313" key="2">
    <source>
        <dbReference type="Proteomes" id="UP000565715"/>
    </source>
</evidence>
<reference evidence="1 2" key="1">
    <citation type="submission" date="2020-04" db="EMBL/GenBank/DDBJ databases">
        <title>MicrobeNet Type strains.</title>
        <authorList>
            <person name="Nicholson A.C."/>
        </authorList>
    </citation>
    <scope>NUCLEOTIDE SEQUENCE [LARGE SCALE GENOMIC DNA]</scope>
    <source>
        <strain evidence="1 2">DSM 45078</strain>
    </source>
</reference>
<sequence>MGLKKTTVMVDEADLELVKMAAAREGRPESEYFREAFHLAAIRTRRWDEEWDIPVLDYGHAVSADEIDSTVREAIINTESDAG</sequence>
<organism evidence="1 2">
    <name type="scientific">Nocardia speluncae</name>
    <dbReference type="NCBI Taxonomy" id="419477"/>
    <lineage>
        <taxon>Bacteria</taxon>
        <taxon>Bacillati</taxon>
        <taxon>Actinomycetota</taxon>
        <taxon>Actinomycetes</taxon>
        <taxon>Mycobacteriales</taxon>
        <taxon>Nocardiaceae</taxon>
        <taxon>Nocardia</taxon>
    </lineage>
</organism>
<dbReference type="RefSeq" id="WP_068048532.1">
    <property type="nucleotide sequence ID" value="NZ_JAAXOO010000002.1"/>
</dbReference>